<dbReference type="EMBL" id="JACHGW010000007">
    <property type="protein sequence ID" value="MBB6053487.1"/>
    <property type="molecule type" value="Genomic_DNA"/>
</dbReference>
<dbReference type="Gene3D" id="3.20.20.140">
    <property type="entry name" value="Metal-dependent hydrolases"/>
    <property type="match status" value="1"/>
</dbReference>
<dbReference type="InterPro" id="IPR032466">
    <property type="entry name" value="Metal_Hydrolase"/>
</dbReference>
<feature type="domain" description="Amidohydrolase 3" evidence="1">
    <location>
        <begin position="49"/>
        <end position="498"/>
    </location>
</feature>
<dbReference type="InterPro" id="IPR011059">
    <property type="entry name" value="Metal-dep_hydrolase_composite"/>
</dbReference>
<evidence type="ECO:0000313" key="3">
    <source>
        <dbReference type="Proteomes" id="UP000520814"/>
    </source>
</evidence>
<proteinExistence type="predicted"/>
<protein>
    <recommendedName>
        <fullName evidence="1">Amidohydrolase 3 domain-containing protein</fullName>
    </recommendedName>
</protein>
<dbReference type="InterPro" id="IPR033932">
    <property type="entry name" value="YtcJ-like"/>
</dbReference>
<dbReference type="InterPro" id="IPR013108">
    <property type="entry name" value="Amidohydro_3"/>
</dbReference>
<dbReference type="PANTHER" id="PTHR22642:SF2">
    <property type="entry name" value="PROTEIN LONG AFTER FAR-RED 3"/>
    <property type="match status" value="1"/>
</dbReference>
<dbReference type="SUPFAM" id="SSF51556">
    <property type="entry name" value="Metallo-dependent hydrolases"/>
    <property type="match status" value="1"/>
</dbReference>
<organism evidence="2 3">
    <name type="scientific">Armatimonas rosea</name>
    <dbReference type="NCBI Taxonomy" id="685828"/>
    <lineage>
        <taxon>Bacteria</taxon>
        <taxon>Bacillati</taxon>
        <taxon>Armatimonadota</taxon>
        <taxon>Armatimonadia</taxon>
        <taxon>Armatimonadales</taxon>
        <taxon>Armatimonadaceae</taxon>
        <taxon>Armatimonas</taxon>
    </lineage>
</organism>
<dbReference type="SUPFAM" id="SSF51338">
    <property type="entry name" value="Composite domain of metallo-dependent hydrolases"/>
    <property type="match status" value="1"/>
</dbReference>
<evidence type="ECO:0000313" key="2">
    <source>
        <dbReference type="EMBL" id="MBB6053487.1"/>
    </source>
</evidence>
<name>A0A7W9SV84_ARMRO</name>
<dbReference type="Proteomes" id="UP000520814">
    <property type="component" value="Unassembled WGS sequence"/>
</dbReference>
<dbReference type="PANTHER" id="PTHR22642">
    <property type="entry name" value="IMIDAZOLONEPROPIONASE"/>
    <property type="match status" value="1"/>
</dbReference>
<sequence length="501" mass="53807">MTVYFNATVHTMTTPSARAEAFVVREGAFAFVGSSADALAYAGPDAERVDLGGKTLVPGFCDSHLHLYMYGAGLLRTADVMGVASLGELFAKLADHAARYDGPFLLARGFDQSKLAEGRFPTREELDALSPTRPLLLTRICGHAMVVNSAALALVTDAERRAGDPETGLYTETAITPFYQLVPPLTEAEGEEAVLHAAQVALASGITSVGTLLDTPEQLGAYARLHRRGQLPIRVTGMPPQASCDTLHAHGIGTTFGDSWLKLGGAKFFSDGSLGAYTALMAEPYDATGECGTRIYDPEVLKQRCAELQKKGFQIVIHAIGDQAVRESLDAIEFALGDEDNAFHRHRIEHTSILPPDLQARMAQKKVIAAIQPQFVTSDTWTGERIGAERARHAYPFAAMRAAGIPLALGSDCPVEKLDAFLCLHAAVNRHPWSPEGGLTVDEALYDYTVGSHYSLHNDHQLGRIAPGYLADFVALSAPPSPENLLTLKAEQVYVAGQKVG</sequence>
<evidence type="ECO:0000259" key="1">
    <source>
        <dbReference type="Pfam" id="PF07969"/>
    </source>
</evidence>
<accession>A0A7W9SV84</accession>
<comment type="caution">
    <text evidence="2">The sequence shown here is derived from an EMBL/GenBank/DDBJ whole genome shotgun (WGS) entry which is preliminary data.</text>
</comment>
<dbReference type="Gene3D" id="2.30.40.10">
    <property type="entry name" value="Urease, subunit C, domain 1"/>
    <property type="match status" value="1"/>
</dbReference>
<dbReference type="RefSeq" id="WP_184203579.1">
    <property type="nucleotide sequence ID" value="NZ_JACHGW010000007.1"/>
</dbReference>
<reference evidence="2 3" key="1">
    <citation type="submission" date="2020-08" db="EMBL/GenBank/DDBJ databases">
        <title>Genomic Encyclopedia of Type Strains, Phase IV (KMG-IV): sequencing the most valuable type-strain genomes for metagenomic binning, comparative biology and taxonomic classification.</title>
        <authorList>
            <person name="Goeker M."/>
        </authorList>
    </citation>
    <scope>NUCLEOTIDE SEQUENCE [LARGE SCALE GENOMIC DNA]</scope>
    <source>
        <strain evidence="2 3">DSM 23562</strain>
    </source>
</reference>
<dbReference type="AlphaFoldDB" id="A0A7W9SV84"/>
<dbReference type="CDD" id="cd01300">
    <property type="entry name" value="YtcJ_like"/>
    <property type="match status" value="1"/>
</dbReference>
<gene>
    <name evidence="2" type="ORF">HNQ39_005322</name>
</gene>
<dbReference type="Pfam" id="PF07969">
    <property type="entry name" value="Amidohydro_3"/>
    <property type="match status" value="1"/>
</dbReference>
<dbReference type="GO" id="GO:0016810">
    <property type="term" value="F:hydrolase activity, acting on carbon-nitrogen (but not peptide) bonds"/>
    <property type="evidence" value="ECO:0007669"/>
    <property type="project" value="InterPro"/>
</dbReference>
<dbReference type="Gene3D" id="3.10.310.70">
    <property type="match status" value="1"/>
</dbReference>
<keyword evidence="3" id="KW-1185">Reference proteome</keyword>